<dbReference type="EC" id="3.2.1.22" evidence="2"/>
<evidence type="ECO:0000256" key="2">
    <source>
        <dbReference type="ARBA" id="ARBA00012755"/>
    </source>
</evidence>
<keyword evidence="4" id="KW-0326">Glycosidase</keyword>
<dbReference type="AlphaFoldDB" id="A0A6N1VIH5"/>
<dbReference type="InterPro" id="IPR050985">
    <property type="entry name" value="Alpha-glycosidase_related"/>
</dbReference>
<dbReference type="Gene3D" id="3.20.20.70">
    <property type="entry name" value="Aldolase class I"/>
    <property type="match status" value="1"/>
</dbReference>
<dbReference type="GO" id="GO:0016052">
    <property type="term" value="P:carbohydrate catabolic process"/>
    <property type="evidence" value="ECO:0007669"/>
    <property type="project" value="InterPro"/>
</dbReference>
<dbReference type="Gene3D" id="2.70.98.60">
    <property type="entry name" value="alpha-galactosidase from lactobacil brevis"/>
    <property type="match status" value="1"/>
</dbReference>
<feature type="domain" description="Glycosyl hydrolase family 36 N-terminal" evidence="5">
    <location>
        <begin position="22"/>
        <end position="234"/>
    </location>
</feature>
<dbReference type="GO" id="GO:0004557">
    <property type="term" value="F:alpha-galactosidase activity"/>
    <property type="evidence" value="ECO:0007669"/>
    <property type="project" value="UniProtKB-EC"/>
</dbReference>
<evidence type="ECO:0000256" key="1">
    <source>
        <dbReference type="ARBA" id="ARBA00001255"/>
    </source>
</evidence>
<gene>
    <name evidence="6" type="ORF">HTY61_08725</name>
</gene>
<sequence>MRCWRLDAGGRTAVFASLDNGVPALVHFGRALPPFENLGSLARLSLPNVAGGQLDSPAPLSLFPTATDGWQGHPGIGLVDNDGTAVEPALRLTDVQSSADRVEWQTDDAKRVRLTITARLDRAGLLHMKTSAEPRNGHGVRWLCAGAVPVPDCLSRIVDHGGRWTGEFRRQETRFRVGQHVRESREGRTGHAHFPGVTFLSDACGENSGECMGATLCWSGGHRMIAEEIPDGRRQLQFSVLDDAIHSDPVSLPEMILAWSEVGLNGLSQAFHTVPRSHHADRMNRSPARPVHYNCWEAVYFRHSVEELQEIASRAAALGAERFVLDDGWFKGRNDDTSSLGDWTVDPDKYPQGLSPLVDHVLALGMRFGIWFEPEMVNTESDLFRAHPDWVLGPAEQPSGRNQHVLDLSKVEVREYLFDAVSTILSRYPVDYVKWDHNRILTGGSPAQTFALYDLLSRLNAAFPDVEFESCASGGGRIDYGILAHTTRVWLSDSNDAVERLRMQHEASRWLPPEFQGSHVGPRRCHTSGRILPMSFRAWVAAQRHMGFEMDPRELTDDEANTLEKATGWYRANRDFLFSARHFRIESNDPEVFSEVFVAPDASRFVLFRGQSGASCQIAARPFPLPGLETDASYEIGLVNAEDVAPLLNRTDAVGFAKGHKLILSGAALMAGALRAPNAFPHTMLVFEGTRTTQTGGRD</sequence>
<dbReference type="PANTHER" id="PTHR43053">
    <property type="entry name" value="GLYCOSIDASE FAMILY 31"/>
    <property type="match status" value="1"/>
</dbReference>
<reference evidence="6 7" key="1">
    <citation type="submission" date="2020-06" db="EMBL/GenBank/DDBJ databases">
        <title>Oricola thermophila sp. nov. isolated from a tidal sediments.</title>
        <authorList>
            <person name="Kwon K.K."/>
            <person name="Yang S.-H."/>
            <person name="Park M.-J."/>
        </authorList>
    </citation>
    <scope>NUCLEOTIDE SEQUENCE [LARGE SCALE GENOMIC DNA]</scope>
    <source>
        <strain evidence="6 7">MEBiC13590</strain>
    </source>
</reference>
<dbReference type="Proteomes" id="UP000509367">
    <property type="component" value="Chromosome"/>
</dbReference>
<keyword evidence="3" id="KW-0378">Hydrolase</keyword>
<comment type="catalytic activity">
    <reaction evidence="1">
        <text>Hydrolysis of terminal, non-reducing alpha-D-galactose residues in alpha-D-galactosides, including galactose oligosaccharides, galactomannans and galactolipids.</text>
        <dbReference type="EC" id="3.2.1.22"/>
    </reaction>
</comment>
<dbReference type="Pfam" id="PF02065">
    <property type="entry name" value="Melibiase"/>
    <property type="match status" value="1"/>
</dbReference>
<accession>A0A6N1VIH5</accession>
<dbReference type="CDD" id="cd14791">
    <property type="entry name" value="GH36"/>
    <property type="match status" value="1"/>
</dbReference>
<dbReference type="Pfam" id="PF16875">
    <property type="entry name" value="Glyco_hydro_36N"/>
    <property type="match status" value="1"/>
</dbReference>
<dbReference type="KEGG" id="orm:HTY61_08725"/>
<dbReference type="EMBL" id="CP054836">
    <property type="protein sequence ID" value="QKV20598.1"/>
    <property type="molecule type" value="Genomic_DNA"/>
</dbReference>
<dbReference type="PANTHER" id="PTHR43053:SF3">
    <property type="entry name" value="ALPHA-GALACTOSIDASE C-RELATED"/>
    <property type="match status" value="1"/>
</dbReference>
<dbReference type="FunFam" id="3.20.20.70:FF:000118">
    <property type="entry name" value="Alpha-galactosidase"/>
    <property type="match status" value="1"/>
</dbReference>
<dbReference type="SUPFAM" id="SSF51445">
    <property type="entry name" value="(Trans)glycosidases"/>
    <property type="match status" value="1"/>
</dbReference>
<evidence type="ECO:0000313" key="6">
    <source>
        <dbReference type="EMBL" id="QKV20598.1"/>
    </source>
</evidence>
<evidence type="ECO:0000256" key="3">
    <source>
        <dbReference type="ARBA" id="ARBA00022801"/>
    </source>
</evidence>
<dbReference type="InterPro" id="IPR002252">
    <property type="entry name" value="Glyco_hydro_36"/>
</dbReference>
<evidence type="ECO:0000313" key="7">
    <source>
        <dbReference type="Proteomes" id="UP000509367"/>
    </source>
</evidence>
<evidence type="ECO:0000259" key="5">
    <source>
        <dbReference type="Pfam" id="PF16875"/>
    </source>
</evidence>
<evidence type="ECO:0000256" key="4">
    <source>
        <dbReference type="ARBA" id="ARBA00023295"/>
    </source>
</evidence>
<dbReference type="PRINTS" id="PR00743">
    <property type="entry name" value="GLHYDRLASE36"/>
</dbReference>
<dbReference type="InterPro" id="IPR013785">
    <property type="entry name" value="Aldolase_TIM"/>
</dbReference>
<dbReference type="InterPro" id="IPR031704">
    <property type="entry name" value="Glyco_hydro_36_N"/>
</dbReference>
<dbReference type="InterPro" id="IPR017853">
    <property type="entry name" value="GH"/>
</dbReference>
<organism evidence="6 7">
    <name type="scientific">Oricola thermophila</name>
    <dbReference type="NCBI Taxonomy" id="2742145"/>
    <lineage>
        <taxon>Bacteria</taxon>
        <taxon>Pseudomonadati</taxon>
        <taxon>Pseudomonadota</taxon>
        <taxon>Alphaproteobacteria</taxon>
        <taxon>Hyphomicrobiales</taxon>
        <taxon>Ahrensiaceae</taxon>
        <taxon>Oricola</taxon>
    </lineage>
</organism>
<name>A0A6N1VIH5_9HYPH</name>
<protein>
    <recommendedName>
        <fullName evidence="2">alpha-galactosidase</fullName>
        <ecNumber evidence="2">3.2.1.22</ecNumber>
    </recommendedName>
</protein>
<keyword evidence="7" id="KW-1185">Reference proteome</keyword>
<dbReference type="InterPro" id="IPR038417">
    <property type="entry name" value="Alpga-gal_N_sf"/>
</dbReference>
<proteinExistence type="predicted"/>